<reference evidence="3 4" key="1">
    <citation type="journal article" date="2024" name="BMC Genomics">
        <title>De novo assembly and annotation of Popillia japonica's genome with initial clues to its potential as an invasive pest.</title>
        <authorList>
            <person name="Cucini C."/>
            <person name="Boschi S."/>
            <person name="Funari R."/>
            <person name="Cardaioli E."/>
            <person name="Iannotti N."/>
            <person name="Marturano G."/>
            <person name="Paoli F."/>
            <person name="Bruttini M."/>
            <person name="Carapelli A."/>
            <person name="Frati F."/>
            <person name="Nardi F."/>
        </authorList>
    </citation>
    <scope>NUCLEOTIDE SEQUENCE [LARGE SCALE GENOMIC DNA]</scope>
    <source>
        <strain evidence="3">DMR45628</strain>
    </source>
</reference>
<protein>
    <submittedName>
        <fullName evidence="3">Reverse transcriptase (RNA-dependent DNA polymerase)</fullName>
    </submittedName>
</protein>
<dbReference type="Gene3D" id="3.30.70.270">
    <property type="match status" value="1"/>
</dbReference>
<feature type="domain" description="Reverse transcriptase" evidence="2">
    <location>
        <begin position="3"/>
        <end position="134"/>
    </location>
</feature>
<dbReference type="InterPro" id="IPR043502">
    <property type="entry name" value="DNA/RNA_pol_sf"/>
</dbReference>
<dbReference type="InterPro" id="IPR043128">
    <property type="entry name" value="Rev_trsase/Diguanyl_cyclase"/>
</dbReference>
<dbReference type="Proteomes" id="UP001458880">
    <property type="component" value="Unassembled WGS sequence"/>
</dbReference>
<sequence>MNGGKYFCTLDIQNAYLHMKVDDATARCYCGNASHIYAQRRLQGQQTHVAVMQAISTHKGVYKVNRLMFGVKVAPSAWQRFMDQILQDLDGVVCFFDDMAIQGKTPGELLSRLRIVLERLRQYGLRLNKGKPQANYFRGDDSKIEESAATSSQEHLPKAMTLKLKRVQLRLPKNILREQNPISKPDTNKESVTDEIVNSAITSPAMVPTPRGTLRRSERTRKAPVRLDL</sequence>
<dbReference type="SUPFAM" id="SSF56672">
    <property type="entry name" value="DNA/RNA polymerases"/>
    <property type="match status" value="1"/>
</dbReference>
<dbReference type="InterPro" id="IPR000477">
    <property type="entry name" value="RT_dom"/>
</dbReference>
<dbReference type="GO" id="GO:0003964">
    <property type="term" value="F:RNA-directed DNA polymerase activity"/>
    <property type="evidence" value="ECO:0007669"/>
    <property type="project" value="UniProtKB-KW"/>
</dbReference>
<keyword evidence="3" id="KW-0808">Transferase</keyword>
<feature type="compositionally biased region" description="Basic and acidic residues" evidence="1">
    <location>
        <begin position="215"/>
        <end position="229"/>
    </location>
</feature>
<dbReference type="PANTHER" id="PTHR37984:SF13">
    <property type="entry name" value="RIBONUCLEASE H"/>
    <property type="match status" value="1"/>
</dbReference>
<name>A0AAW1I9M4_POPJA</name>
<evidence type="ECO:0000313" key="3">
    <source>
        <dbReference type="EMBL" id="KAK9685680.1"/>
    </source>
</evidence>
<dbReference type="Pfam" id="PF00078">
    <property type="entry name" value="RVT_1"/>
    <property type="match status" value="1"/>
</dbReference>
<organism evidence="3 4">
    <name type="scientific">Popillia japonica</name>
    <name type="common">Japanese beetle</name>
    <dbReference type="NCBI Taxonomy" id="7064"/>
    <lineage>
        <taxon>Eukaryota</taxon>
        <taxon>Metazoa</taxon>
        <taxon>Ecdysozoa</taxon>
        <taxon>Arthropoda</taxon>
        <taxon>Hexapoda</taxon>
        <taxon>Insecta</taxon>
        <taxon>Pterygota</taxon>
        <taxon>Neoptera</taxon>
        <taxon>Endopterygota</taxon>
        <taxon>Coleoptera</taxon>
        <taxon>Polyphaga</taxon>
        <taxon>Scarabaeiformia</taxon>
        <taxon>Scarabaeidae</taxon>
        <taxon>Rutelinae</taxon>
        <taxon>Popillia</taxon>
    </lineage>
</organism>
<proteinExistence type="predicted"/>
<keyword evidence="3" id="KW-0695">RNA-directed DNA polymerase</keyword>
<keyword evidence="3" id="KW-0548">Nucleotidyltransferase</keyword>
<gene>
    <name evidence="3" type="ORF">QE152_g37857</name>
</gene>
<accession>A0AAW1I9M4</accession>
<comment type="caution">
    <text evidence="3">The sequence shown here is derived from an EMBL/GenBank/DDBJ whole genome shotgun (WGS) entry which is preliminary data.</text>
</comment>
<dbReference type="EMBL" id="JASPKY010000759">
    <property type="protein sequence ID" value="KAK9685680.1"/>
    <property type="molecule type" value="Genomic_DNA"/>
</dbReference>
<dbReference type="CDD" id="cd01647">
    <property type="entry name" value="RT_LTR"/>
    <property type="match status" value="1"/>
</dbReference>
<evidence type="ECO:0000313" key="4">
    <source>
        <dbReference type="Proteomes" id="UP001458880"/>
    </source>
</evidence>
<feature type="region of interest" description="Disordered" evidence="1">
    <location>
        <begin position="199"/>
        <end position="229"/>
    </location>
</feature>
<evidence type="ECO:0000256" key="1">
    <source>
        <dbReference type="SAM" id="MobiDB-lite"/>
    </source>
</evidence>
<keyword evidence="4" id="KW-1185">Reference proteome</keyword>
<dbReference type="AlphaFoldDB" id="A0AAW1I9M4"/>
<dbReference type="InterPro" id="IPR050951">
    <property type="entry name" value="Retrovirus_Pol_polyprotein"/>
</dbReference>
<evidence type="ECO:0000259" key="2">
    <source>
        <dbReference type="Pfam" id="PF00078"/>
    </source>
</evidence>
<dbReference type="PANTHER" id="PTHR37984">
    <property type="entry name" value="PROTEIN CBG26694"/>
    <property type="match status" value="1"/>
</dbReference>